<feature type="domain" description="DNA replication/recombination mediator RecO N-terminal" evidence="8">
    <location>
        <begin position="6"/>
        <end position="67"/>
    </location>
</feature>
<evidence type="ECO:0000256" key="3">
    <source>
        <dbReference type="ARBA" id="ARBA00022763"/>
    </source>
</evidence>
<comment type="function">
    <text evidence="7">Involved in DNA repair and RecF pathway recombination.</text>
</comment>
<keyword evidence="5 7" id="KW-0234">DNA repair</keyword>
<reference evidence="10" key="1">
    <citation type="submission" date="2011-04" db="EMBL/GenBank/DDBJ databases">
        <title>The complete genome of Treponema brennaborense DSM 12168.</title>
        <authorList>
            <person name="Lucas S."/>
            <person name="Han J."/>
            <person name="Lapidus A."/>
            <person name="Bruce D."/>
            <person name="Goodwin L."/>
            <person name="Pitluck S."/>
            <person name="Peters L."/>
            <person name="Kyrpides N."/>
            <person name="Mavromatis K."/>
            <person name="Ivanova N."/>
            <person name="Mikhailova N."/>
            <person name="Pagani I."/>
            <person name="Teshima H."/>
            <person name="Detter J.C."/>
            <person name="Tapia R."/>
            <person name="Han C."/>
            <person name="Land M."/>
            <person name="Hauser L."/>
            <person name="Markowitz V."/>
            <person name="Cheng J.-F."/>
            <person name="Hugenholtz P."/>
            <person name="Woyke T."/>
            <person name="Wu D."/>
            <person name="Gronow S."/>
            <person name="Wellnitz S."/>
            <person name="Brambilla E."/>
            <person name="Klenk H.-P."/>
            <person name="Eisen J.A."/>
        </authorList>
    </citation>
    <scope>NUCLEOTIDE SEQUENCE [LARGE SCALE GENOMIC DNA]</scope>
    <source>
        <strain evidence="10">DSM 12168 / CIP 105900 / DD5/3</strain>
    </source>
</reference>
<evidence type="ECO:0000256" key="7">
    <source>
        <dbReference type="HAMAP-Rule" id="MF_00201"/>
    </source>
</evidence>
<dbReference type="PANTHER" id="PTHR33991:SF1">
    <property type="entry name" value="DNA REPAIR PROTEIN RECO"/>
    <property type="match status" value="1"/>
</dbReference>
<evidence type="ECO:0000256" key="5">
    <source>
        <dbReference type="ARBA" id="ARBA00023204"/>
    </source>
</evidence>
<dbReference type="HOGENOM" id="CLU_090345_0_0_12"/>
<evidence type="ECO:0000313" key="9">
    <source>
        <dbReference type="EMBL" id="AEE16521.1"/>
    </source>
</evidence>
<dbReference type="Gene3D" id="2.40.50.140">
    <property type="entry name" value="Nucleic acid-binding proteins"/>
    <property type="match status" value="1"/>
</dbReference>
<evidence type="ECO:0000256" key="4">
    <source>
        <dbReference type="ARBA" id="ARBA00023172"/>
    </source>
</evidence>
<keyword evidence="3 7" id="KW-0227">DNA damage</keyword>
<dbReference type="eggNOG" id="COG1381">
    <property type="taxonomic scope" value="Bacteria"/>
</dbReference>
<name>F4LKE7_TREBD</name>
<evidence type="ECO:0000313" key="10">
    <source>
        <dbReference type="Proteomes" id="UP000006546"/>
    </source>
</evidence>
<dbReference type="KEGG" id="tbe:Trebr_1089"/>
<dbReference type="InterPro" id="IPR012340">
    <property type="entry name" value="NA-bd_OB-fold"/>
</dbReference>
<gene>
    <name evidence="7" type="primary">recO</name>
    <name evidence="9" type="ordered locus">Trebr_1089</name>
</gene>
<dbReference type="PANTHER" id="PTHR33991">
    <property type="entry name" value="DNA REPAIR PROTEIN RECO"/>
    <property type="match status" value="1"/>
</dbReference>
<proteinExistence type="inferred from homology"/>
<dbReference type="SUPFAM" id="SSF50249">
    <property type="entry name" value="Nucleic acid-binding proteins"/>
    <property type="match status" value="1"/>
</dbReference>
<protein>
    <recommendedName>
        <fullName evidence="2 7">DNA repair protein RecO</fullName>
    </recommendedName>
    <alternativeName>
        <fullName evidence="6 7">Recombination protein O</fullName>
    </alternativeName>
</protein>
<dbReference type="EMBL" id="CP002696">
    <property type="protein sequence ID" value="AEE16521.1"/>
    <property type="molecule type" value="Genomic_DNA"/>
</dbReference>
<dbReference type="GO" id="GO:0043590">
    <property type="term" value="C:bacterial nucleoid"/>
    <property type="evidence" value="ECO:0007669"/>
    <property type="project" value="TreeGrafter"/>
</dbReference>
<dbReference type="RefSeq" id="WP_013758229.1">
    <property type="nucleotide sequence ID" value="NC_015500.1"/>
</dbReference>
<dbReference type="STRING" id="906968.Trebr_1089"/>
<accession>F4LKE7</accession>
<sequence>MSRHSSVSALVLTSRQAGEDNRIITLLSPVLGVFDAMLYGGRKSKLRALVSPWHSGTVWLYTDESKKSIKITDFDPNVFRPSLRENLFKNMAASLATELAVKTKAAGEYGSCWTLVCAFLDGLEFSSEAEGRTGLLRFLWRYLGLLGVKPDADCCVRCGSPLTGTQPDEEGRQAAAESVHNPSGCAIVYSAAENGFICRECTGTSDTGFHIPEDGVRYLQTVDGGEPKAARHCPLTRSAFEQLRLLLFYLVSSAAGGKLKTLESGAGIL</sequence>
<dbReference type="Pfam" id="PF02565">
    <property type="entry name" value="RecO_C"/>
    <property type="match status" value="1"/>
</dbReference>
<dbReference type="GO" id="GO:0006310">
    <property type="term" value="P:DNA recombination"/>
    <property type="evidence" value="ECO:0007669"/>
    <property type="project" value="UniProtKB-UniRule"/>
</dbReference>
<evidence type="ECO:0000256" key="6">
    <source>
        <dbReference type="ARBA" id="ARBA00033409"/>
    </source>
</evidence>
<evidence type="ECO:0000259" key="8">
    <source>
        <dbReference type="Pfam" id="PF11967"/>
    </source>
</evidence>
<dbReference type="Pfam" id="PF11967">
    <property type="entry name" value="RecO_N"/>
    <property type="match status" value="1"/>
</dbReference>
<dbReference type="NCBIfam" id="TIGR00613">
    <property type="entry name" value="reco"/>
    <property type="match status" value="1"/>
</dbReference>
<keyword evidence="10" id="KW-1185">Reference proteome</keyword>
<dbReference type="InterPro" id="IPR003717">
    <property type="entry name" value="RecO"/>
</dbReference>
<dbReference type="GO" id="GO:0006302">
    <property type="term" value="P:double-strand break repair"/>
    <property type="evidence" value="ECO:0007669"/>
    <property type="project" value="TreeGrafter"/>
</dbReference>
<dbReference type="Gene3D" id="1.20.1440.120">
    <property type="entry name" value="Recombination protein O, C-terminal domain"/>
    <property type="match status" value="1"/>
</dbReference>
<evidence type="ECO:0000256" key="1">
    <source>
        <dbReference type="ARBA" id="ARBA00007452"/>
    </source>
</evidence>
<dbReference type="HAMAP" id="MF_00201">
    <property type="entry name" value="RecO"/>
    <property type="match status" value="1"/>
</dbReference>
<dbReference type="Proteomes" id="UP000006546">
    <property type="component" value="Chromosome"/>
</dbReference>
<evidence type="ECO:0000256" key="2">
    <source>
        <dbReference type="ARBA" id="ARBA00021310"/>
    </source>
</evidence>
<dbReference type="InterPro" id="IPR022572">
    <property type="entry name" value="DNA_rep/recomb_RecO_N"/>
</dbReference>
<dbReference type="AlphaFoldDB" id="F4LKE7"/>
<dbReference type="SUPFAM" id="SSF57863">
    <property type="entry name" value="ArfGap/RecO-like zinc finger"/>
    <property type="match status" value="1"/>
</dbReference>
<keyword evidence="4 7" id="KW-0233">DNA recombination</keyword>
<comment type="similarity">
    <text evidence="1 7">Belongs to the RecO family.</text>
</comment>
<dbReference type="InterPro" id="IPR037278">
    <property type="entry name" value="ARFGAP/RecO"/>
</dbReference>
<dbReference type="InterPro" id="IPR042242">
    <property type="entry name" value="RecO_C"/>
</dbReference>
<organism evidence="9 10">
    <name type="scientific">Treponema brennaborense (strain DSM 12168 / CIP 105900 / DD5/3)</name>
    <dbReference type="NCBI Taxonomy" id="906968"/>
    <lineage>
        <taxon>Bacteria</taxon>
        <taxon>Pseudomonadati</taxon>
        <taxon>Spirochaetota</taxon>
        <taxon>Spirochaetia</taxon>
        <taxon>Spirochaetales</taxon>
        <taxon>Treponemataceae</taxon>
        <taxon>Treponema</taxon>
    </lineage>
</organism>
<dbReference type="OrthoDB" id="368293at2"/>